<sequence>MSSTTDFRRYKGPEAVPSIGPLHAALTDGRRAPLGTVATASPDPSQRRSPFASTRQRMRDVPSLSVLWPRDLSSPPRRPRCKSVVTLLFFFFFLERPGHWCCVRRRVLLLLLPRPFFTACPAAKASPTNVLHI</sequence>
<proteinExistence type="predicted"/>
<reference evidence="2 3" key="1">
    <citation type="journal article" date="2013" name="PLoS Genet.">
        <title>Comparative genome structure, secondary metabolite, and effector coding capacity across Cochliobolus pathogens.</title>
        <authorList>
            <person name="Condon B.J."/>
            <person name="Leng Y."/>
            <person name="Wu D."/>
            <person name="Bushley K.E."/>
            <person name="Ohm R.A."/>
            <person name="Otillar R."/>
            <person name="Martin J."/>
            <person name="Schackwitz W."/>
            <person name="Grimwood J."/>
            <person name="MohdZainudin N."/>
            <person name="Xue C."/>
            <person name="Wang R."/>
            <person name="Manning V.A."/>
            <person name="Dhillon B."/>
            <person name="Tu Z.J."/>
            <person name="Steffenson B.J."/>
            <person name="Salamov A."/>
            <person name="Sun H."/>
            <person name="Lowry S."/>
            <person name="LaButti K."/>
            <person name="Han J."/>
            <person name="Copeland A."/>
            <person name="Lindquist E."/>
            <person name="Barry K."/>
            <person name="Schmutz J."/>
            <person name="Baker S.E."/>
            <person name="Ciuffetti L.M."/>
            <person name="Grigoriev I.V."/>
            <person name="Zhong S."/>
            <person name="Turgeon B.G."/>
        </authorList>
    </citation>
    <scope>NUCLEOTIDE SEQUENCE [LARGE SCALE GENOMIC DNA]</scope>
    <source>
        <strain evidence="2 3">26-R-13</strain>
    </source>
</reference>
<dbReference type="KEGG" id="bze:COCCADRAFT_93752"/>
<evidence type="ECO:0000256" key="1">
    <source>
        <dbReference type="SAM" id="MobiDB-lite"/>
    </source>
</evidence>
<evidence type="ECO:0000313" key="3">
    <source>
        <dbReference type="Proteomes" id="UP000053841"/>
    </source>
</evidence>
<dbReference type="RefSeq" id="XP_007711361.1">
    <property type="nucleotide sequence ID" value="XM_007713171.1"/>
</dbReference>
<dbReference type="GeneID" id="19153628"/>
<dbReference type="Proteomes" id="UP000053841">
    <property type="component" value="Unassembled WGS sequence"/>
</dbReference>
<gene>
    <name evidence="2" type="ORF">COCCADRAFT_93752</name>
</gene>
<evidence type="ECO:0000313" key="2">
    <source>
        <dbReference type="EMBL" id="EUC34321.1"/>
    </source>
</evidence>
<feature type="compositionally biased region" description="Polar residues" evidence="1">
    <location>
        <begin position="38"/>
        <end position="55"/>
    </location>
</feature>
<feature type="compositionally biased region" description="Basic and acidic residues" evidence="1">
    <location>
        <begin position="1"/>
        <end position="12"/>
    </location>
</feature>
<name>W6YS14_COCC2</name>
<protein>
    <submittedName>
        <fullName evidence="2">Uncharacterized protein</fullName>
    </submittedName>
</protein>
<feature type="region of interest" description="Disordered" evidence="1">
    <location>
        <begin position="1"/>
        <end position="59"/>
    </location>
</feature>
<keyword evidence="3" id="KW-1185">Reference proteome</keyword>
<organism evidence="2 3">
    <name type="scientific">Cochliobolus carbonum (strain 26-R-13)</name>
    <name type="common">Maize leaf spot fungus</name>
    <name type="synonym">Bipolaris zeicola</name>
    <dbReference type="NCBI Taxonomy" id="930089"/>
    <lineage>
        <taxon>Eukaryota</taxon>
        <taxon>Fungi</taxon>
        <taxon>Dikarya</taxon>
        <taxon>Ascomycota</taxon>
        <taxon>Pezizomycotina</taxon>
        <taxon>Dothideomycetes</taxon>
        <taxon>Pleosporomycetidae</taxon>
        <taxon>Pleosporales</taxon>
        <taxon>Pleosporineae</taxon>
        <taxon>Pleosporaceae</taxon>
        <taxon>Bipolaris</taxon>
    </lineage>
</organism>
<accession>W6YS14</accession>
<dbReference type="AlphaFoldDB" id="W6YS14"/>
<dbReference type="EMBL" id="KI964593">
    <property type="protein sequence ID" value="EUC34321.1"/>
    <property type="molecule type" value="Genomic_DNA"/>
</dbReference>
<dbReference type="HOGENOM" id="CLU_1906391_0_0_1"/>